<dbReference type="OMA" id="SNYYYLM"/>
<name>W5MGL8_LEPOC</name>
<dbReference type="Bgee" id="ENSLOCG00000006235">
    <property type="expression patterns" value="Expressed in ovary and 12 other cell types or tissues"/>
</dbReference>
<protein>
    <submittedName>
        <fullName evidence="2">Uncharacterized LOC102692515</fullName>
    </submittedName>
</protein>
<keyword evidence="3" id="KW-1185">Reference proteome</keyword>
<sequence length="283" mass="30866">LHGMGAAAGWRTHRVLEESDDADSPSPVPDRFRKRPSSSSLNSLRMSLRKRLPLRAVPPNTAETPGRDCQPGGHKPGAVRGLTRSARNSIGGVYQKIQRSRLPREECLVATPGKSAACEGLAVRTPRKTGPRAAAVTPKSASRRTPRSGAKKTPRAARTPEPGGSSRAAGRAGGSRRKLIRMAALRSPFASPKTQGCRRQFDQDLESVSTGLRRLKRLSQAFDDMIGKDERTQAIENYCSVMVQSYSSTRKTSRATIRRKTARIRETVNSWTDVALSSIRKGN</sequence>
<dbReference type="HOGENOM" id="CLU_086068_0_0_1"/>
<dbReference type="PANTHER" id="PTHR35819:SF1">
    <property type="entry name" value="PROTEIN PIMREG"/>
    <property type="match status" value="1"/>
</dbReference>
<reference evidence="2" key="2">
    <citation type="submission" date="2025-08" db="UniProtKB">
        <authorList>
            <consortium name="Ensembl"/>
        </authorList>
    </citation>
    <scope>IDENTIFICATION</scope>
</reference>
<feature type="compositionally biased region" description="Low complexity" evidence="1">
    <location>
        <begin position="37"/>
        <end position="46"/>
    </location>
</feature>
<feature type="region of interest" description="Disordered" evidence="1">
    <location>
        <begin position="1"/>
        <end position="86"/>
    </location>
</feature>
<reference evidence="3" key="1">
    <citation type="submission" date="2011-12" db="EMBL/GenBank/DDBJ databases">
        <title>The Draft Genome of Lepisosteus oculatus.</title>
        <authorList>
            <consortium name="The Broad Institute Genome Assembly &amp; Analysis Group"/>
            <consortium name="Computational R&amp;D Group"/>
            <consortium name="and Sequencing Platform"/>
            <person name="Di Palma F."/>
            <person name="Alfoldi J."/>
            <person name="Johnson J."/>
            <person name="Berlin A."/>
            <person name="Gnerre S."/>
            <person name="Jaffe D."/>
            <person name="MacCallum I."/>
            <person name="Young S."/>
            <person name="Walker B.J."/>
            <person name="Lander E.S."/>
            <person name="Lindblad-Toh K."/>
        </authorList>
    </citation>
    <scope>NUCLEOTIDE SEQUENCE [LARGE SCALE GENOMIC DNA]</scope>
</reference>
<accession>W5MGL8</accession>
<dbReference type="AlphaFoldDB" id="W5MGL8"/>
<evidence type="ECO:0000256" key="1">
    <source>
        <dbReference type="SAM" id="MobiDB-lite"/>
    </source>
</evidence>
<evidence type="ECO:0000313" key="3">
    <source>
        <dbReference type="Proteomes" id="UP000018468"/>
    </source>
</evidence>
<evidence type="ECO:0000313" key="2">
    <source>
        <dbReference type="Ensembl" id="ENSLOCP00000007527.1"/>
    </source>
</evidence>
<feature type="compositionally biased region" description="Basic residues" evidence="1">
    <location>
        <begin position="141"/>
        <end position="155"/>
    </location>
</feature>
<dbReference type="Proteomes" id="UP000018468">
    <property type="component" value="Linkage group LG22"/>
</dbReference>
<dbReference type="EMBL" id="AHAT01005879">
    <property type="status" value="NOT_ANNOTATED_CDS"/>
    <property type="molecule type" value="Genomic_DNA"/>
</dbReference>
<organism evidence="2 3">
    <name type="scientific">Lepisosteus oculatus</name>
    <name type="common">Spotted gar</name>
    <dbReference type="NCBI Taxonomy" id="7918"/>
    <lineage>
        <taxon>Eukaryota</taxon>
        <taxon>Metazoa</taxon>
        <taxon>Chordata</taxon>
        <taxon>Craniata</taxon>
        <taxon>Vertebrata</taxon>
        <taxon>Euteleostomi</taxon>
        <taxon>Actinopterygii</taxon>
        <taxon>Neopterygii</taxon>
        <taxon>Holostei</taxon>
        <taxon>Semionotiformes</taxon>
        <taxon>Lepisosteidae</taxon>
        <taxon>Lepisosteus</taxon>
    </lineage>
</organism>
<feature type="region of interest" description="Disordered" evidence="1">
    <location>
        <begin position="120"/>
        <end position="176"/>
    </location>
</feature>
<dbReference type="GeneTree" id="ENSGT00390000008128"/>
<dbReference type="STRING" id="7918.ENSLOCP00000007527"/>
<dbReference type="PANTHER" id="PTHR35819">
    <property type="entry name" value="PICALM INTERACTING MITOTIC REGULATOR PIMREG"/>
    <property type="match status" value="1"/>
</dbReference>
<dbReference type="Pfam" id="PF07326">
    <property type="entry name" value="RCS1"/>
    <property type="match status" value="1"/>
</dbReference>
<reference evidence="2" key="3">
    <citation type="submission" date="2025-09" db="UniProtKB">
        <authorList>
            <consortium name="Ensembl"/>
        </authorList>
    </citation>
    <scope>IDENTIFICATION</scope>
</reference>
<dbReference type="Ensembl" id="ENSLOCT00000007535.1">
    <property type="protein sequence ID" value="ENSLOCP00000007527.1"/>
    <property type="gene ID" value="ENSLOCG00000006235.1"/>
</dbReference>
<dbReference type="eggNOG" id="ENOG502S0SN">
    <property type="taxonomic scope" value="Eukaryota"/>
</dbReference>
<dbReference type="InParanoid" id="W5MGL8"/>
<proteinExistence type="predicted"/>
<dbReference type="InterPro" id="IPR009932">
    <property type="entry name" value="RCS1"/>
</dbReference>